<dbReference type="GO" id="GO:0009089">
    <property type="term" value="P:lysine biosynthetic process via diaminopimelate"/>
    <property type="evidence" value="ECO:0007669"/>
    <property type="project" value="UniProtKB-UniPathway"/>
</dbReference>
<keyword evidence="13" id="KW-0457">Lysine biosynthesis</keyword>
<keyword evidence="6 18" id="KW-0028">Amino-acid biosynthesis</keyword>
<dbReference type="PANTHER" id="PTHR21499">
    <property type="entry name" value="ASPARTATE KINASE"/>
    <property type="match status" value="1"/>
</dbReference>
<dbReference type="FunFam" id="3.40.1160.10:FF:000002">
    <property type="entry name" value="Aspartokinase"/>
    <property type="match status" value="1"/>
</dbReference>
<dbReference type="RefSeq" id="WP_072849638.1">
    <property type="nucleotide sequence ID" value="NZ_FQVI01000003.1"/>
</dbReference>
<evidence type="ECO:0000256" key="4">
    <source>
        <dbReference type="ARBA" id="ARBA00005139"/>
    </source>
</evidence>
<feature type="binding site" evidence="16">
    <location>
        <begin position="172"/>
        <end position="173"/>
    </location>
    <ligand>
        <name>ATP</name>
        <dbReference type="ChEBI" id="CHEBI:30616"/>
    </ligand>
</feature>
<dbReference type="GO" id="GO:0009090">
    <property type="term" value="P:homoserine biosynthetic process"/>
    <property type="evidence" value="ECO:0007669"/>
    <property type="project" value="TreeGrafter"/>
</dbReference>
<keyword evidence="8" id="KW-0677">Repeat</keyword>
<dbReference type="CDD" id="cd04913">
    <property type="entry name" value="ACT_AKii-LysC-BS-like_1"/>
    <property type="match status" value="1"/>
</dbReference>
<dbReference type="NCBIfam" id="NF005155">
    <property type="entry name" value="PRK06635.1-4"/>
    <property type="match status" value="1"/>
</dbReference>
<comment type="similarity">
    <text evidence="5 17">Belongs to the aspartokinase family.</text>
</comment>
<keyword evidence="21" id="KW-1185">Reference proteome</keyword>
<dbReference type="STRING" id="1122155.SAMN02745158_01080"/>
<dbReference type="PROSITE" id="PS51671">
    <property type="entry name" value="ACT"/>
    <property type="match status" value="2"/>
</dbReference>
<organism evidence="20 21">
    <name type="scientific">Lactonifactor longoviformis DSM 17459</name>
    <dbReference type="NCBI Taxonomy" id="1122155"/>
    <lineage>
        <taxon>Bacteria</taxon>
        <taxon>Bacillati</taxon>
        <taxon>Bacillota</taxon>
        <taxon>Clostridia</taxon>
        <taxon>Eubacteriales</taxon>
        <taxon>Clostridiaceae</taxon>
        <taxon>Lactonifactor</taxon>
    </lineage>
</organism>
<dbReference type="InterPro" id="IPR054352">
    <property type="entry name" value="ACT_Aspartokinase"/>
</dbReference>
<evidence type="ECO:0000256" key="11">
    <source>
        <dbReference type="ARBA" id="ARBA00022840"/>
    </source>
</evidence>
<dbReference type="InterPro" id="IPR001048">
    <property type="entry name" value="Asp/Glu/Uridylate_kinase"/>
</dbReference>
<dbReference type="EC" id="2.7.2.4" evidence="17"/>
<proteinExistence type="inferred from homology"/>
<dbReference type="InterPro" id="IPR002912">
    <property type="entry name" value="ACT_dom"/>
</dbReference>
<evidence type="ECO:0000256" key="5">
    <source>
        <dbReference type="ARBA" id="ARBA00010122"/>
    </source>
</evidence>
<dbReference type="AlphaFoldDB" id="A0A1M4V1H7"/>
<evidence type="ECO:0000256" key="9">
    <source>
        <dbReference type="ARBA" id="ARBA00022741"/>
    </source>
</evidence>
<dbReference type="UniPathway" id="UPA00050">
    <property type="reaction ID" value="UER00461"/>
</dbReference>
<keyword evidence="12" id="KW-0220">Diaminopimelate biosynthesis</keyword>
<dbReference type="NCBIfam" id="TIGR00657">
    <property type="entry name" value="asp_kinases"/>
    <property type="match status" value="1"/>
</dbReference>
<evidence type="ECO:0000256" key="17">
    <source>
        <dbReference type="RuleBase" id="RU003448"/>
    </source>
</evidence>
<evidence type="ECO:0000256" key="6">
    <source>
        <dbReference type="ARBA" id="ARBA00022605"/>
    </source>
</evidence>
<feature type="binding site" evidence="16">
    <location>
        <position position="46"/>
    </location>
    <ligand>
        <name>substrate</name>
    </ligand>
</feature>
<keyword evidence="9 16" id="KW-0547">Nucleotide-binding</keyword>
<dbReference type="InterPro" id="IPR041740">
    <property type="entry name" value="AKii-LysC-BS"/>
</dbReference>
<feature type="domain" description="ACT" evidence="19">
    <location>
        <begin position="341"/>
        <end position="401"/>
    </location>
</feature>
<evidence type="ECO:0000256" key="12">
    <source>
        <dbReference type="ARBA" id="ARBA00022915"/>
    </source>
</evidence>
<dbReference type="FunFam" id="3.30.2130.10:FF:000001">
    <property type="entry name" value="Bifunctional aspartokinase/homoserine dehydrogenase"/>
    <property type="match status" value="1"/>
</dbReference>
<dbReference type="SUPFAM" id="SSF55021">
    <property type="entry name" value="ACT-like"/>
    <property type="match status" value="2"/>
</dbReference>
<evidence type="ECO:0000256" key="2">
    <source>
        <dbReference type="ARBA" id="ARBA00004766"/>
    </source>
</evidence>
<dbReference type="PROSITE" id="PS00324">
    <property type="entry name" value="ASPARTOKINASE"/>
    <property type="match status" value="1"/>
</dbReference>
<accession>A0A1M4V1H7</accession>
<protein>
    <recommendedName>
        <fullName evidence="17">Aspartokinase</fullName>
        <ecNumber evidence="17">2.7.2.4</ecNumber>
    </recommendedName>
</protein>
<feature type="binding site" evidence="16">
    <location>
        <begin position="6"/>
        <end position="9"/>
    </location>
    <ligand>
        <name>ATP</name>
        <dbReference type="ChEBI" id="CHEBI:30616"/>
    </ligand>
</feature>
<evidence type="ECO:0000256" key="3">
    <source>
        <dbReference type="ARBA" id="ARBA00004986"/>
    </source>
</evidence>
<evidence type="ECO:0000313" key="20">
    <source>
        <dbReference type="EMBL" id="SHE62834.1"/>
    </source>
</evidence>
<gene>
    <name evidence="20" type="ORF">SAMN02745158_01080</name>
</gene>
<feature type="binding site" evidence="16">
    <location>
        <position position="183"/>
    </location>
    <ligand>
        <name>ATP</name>
        <dbReference type="ChEBI" id="CHEBI:30616"/>
    </ligand>
</feature>
<dbReference type="Gene3D" id="3.40.1160.10">
    <property type="entry name" value="Acetylglutamate kinase-like"/>
    <property type="match status" value="1"/>
</dbReference>
<dbReference type="CDD" id="cd04261">
    <property type="entry name" value="AAK_AKii-LysC-BS"/>
    <property type="match status" value="1"/>
</dbReference>
<evidence type="ECO:0000256" key="7">
    <source>
        <dbReference type="ARBA" id="ARBA00022679"/>
    </source>
</evidence>
<comment type="pathway">
    <text evidence="3 18">Amino-acid biosynthesis; L-methionine biosynthesis via de novo pathway; L-homoserine from L-aspartate: step 1/3.</text>
</comment>
<dbReference type="Proteomes" id="UP000184245">
    <property type="component" value="Unassembled WGS sequence"/>
</dbReference>
<comment type="subunit">
    <text evidence="15">Tetramer consisting of 2 isoforms Alpha (catalytic and regulation) and of a homodimer of 2 isoforms Beta (regulation).</text>
</comment>
<evidence type="ECO:0000256" key="15">
    <source>
        <dbReference type="ARBA" id="ARBA00063835"/>
    </source>
</evidence>
<sequence>MLIVKKFGGTSVADKERIFHVAGRCAEEYKKGNDIVVVLSAMGKYTDELIEKARDINPNPPKREMDMLFTIGEQMSVSLMAMAMNQLGVPAVSLNAFQVPMYTTSNYGSARLKRIDSDRIRNELENRRIVIVTGFQGVNKYNDYTTLGRGGSDTTAVALAAVLHADACEIYTDVDGVYTADPRIVRTARKMAEITYDEMLDLATLGAGVLHNRSVEMAKKYGVPLVVRSSLNDAEGTVIKEEVKVERMLITGVALDKNADRISVIGLKDEPGIAFKLFDTLAKKNINVDVILQSIGRNNTKDISFTVADTDLEEAVQAIRESGRFAYDEVKYKTDIAKLSVVGAGMMSNPGVAAKMFESLYNEGININMISTSEIRVTVLIEEKDAEKAMNAVHEAFGLAE</sequence>
<evidence type="ECO:0000256" key="14">
    <source>
        <dbReference type="ARBA" id="ARBA00047872"/>
    </source>
</evidence>
<feature type="binding site" evidence="16">
    <location>
        <position position="73"/>
    </location>
    <ligand>
        <name>substrate</name>
    </ligand>
</feature>
<evidence type="ECO:0000313" key="21">
    <source>
        <dbReference type="Proteomes" id="UP000184245"/>
    </source>
</evidence>
<feature type="binding site" evidence="16">
    <location>
        <position position="178"/>
    </location>
    <ligand>
        <name>ATP</name>
        <dbReference type="ChEBI" id="CHEBI:30616"/>
    </ligand>
</feature>
<dbReference type="UniPathway" id="UPA00051">
    <property type="reaction ID" value="UER00462"/>
</dbReference>
<dbReference type="CDD" id="cd04923">
    <property type="entry name" value="ACT_AK-LysC-DapG-like_2"/>
    <property type="match status" value="1"/>
</dbReference>
<evidence type="ECO:0000256" key="10">
    <source>
        <dbReference type="ARBA" id="ARBA00022777"/>
    </source>
</evidence>
<dbReference type="InterPro" id="IPR005260">
    <property type="entry name" value="Asp_kin_monofn"/>
</dbReference>
<dbReference type="SUPFAM" id="SSF53633">
    <property type="entry name" value="Carbamate kinase-like"/>
    <property type="match status" value="1"/>
</dbReference>
<dbReference type="GO" id="GO:0009088">
    <property type="term" value="P:threonine biosynthetic process"/>
    <property type="evidence" value="ECO:0007669"/>
    <property type="project" value="UniProtKB-UniPathway"/>
</dbReference>
<name>A0A1M4V1H7_9CLOT</name>
<dbReference type="PANTHER" id="PTHR21499:SF3">
    <property type="entry name" value="ASPARTOKINASE"/>
    <property type="match status" value="1"/>
</dbReference>
<dbReference type="InterPro" id="IPR045865">
    <property type="entry name" value="ACT-like_dom_sf"/>
</dbReference>
<evidence type="ECO:0000256" key="18">
    <source>
        <dbReference type="RuleBase" id="RU004249"/>
    </source>
</evidence>
<dbReference type="InterPro" id="IPR036393">
    <property type="entry name" value="AceGlu_kinase-like_sf"/>
</dbReference>
<dbReference type="InterPro" id="IPR018042">
    <property type="entry name" value="Aspartate_kinase_CS"/>
</dbReference>
<comment type="pathway">
    <text evidence="2 18">Amino-acid biosynthesis; L-lysine biosynthesis via DAP pathway; (S)-tetrahydrodipicolinate from L-aspartate: step 1/4.</text>
</comment>
<dbReference type="Pfam" id="PF22468">
    <property type="entry name" value="ACT_9"/>
    <property type="match status" value="2"/>
</dbReference>
<dbReference type="Gene3D" id="3.30.2130.10">
    <property type="entry name" value="VC0802-like"/>
    <property type="match status" value="1"/>
</dbReference>
<evidence type="ECO:0000256" key="16">
    <source>
        <dbReference type="PIRSR" id="PIRSR000726-1"/>
    </source>
</evidence>
<dbReference type="InterPro" id="IPR001341">
    <property type="entry name" value="Asp_kinase"/>
</dbReference>
<dbReference type="OrthoDB" id="9799110at2"/>
<dbReference type="EMBL" id="FQVI01000003">
    <property type="protein sequence ID" value="SHE62834.1"/>
    <property type="molecule type" value="Genomic_DNA"/>
</dbReference>
<dbReference type="Pfam" id="PF00696">
    <property type="entry name" value="AA_kinase"/>
    <property type="match status" value="1"/>
</dbReference>
<comment type="function">
    <text evidence="1">Catalyzes the phosphorylation of the beta-carboxyl group of aspartic acid with ATP to yield 4-phospho-L-aspartate, which is involved in the branched biosynthetic pathway leading to the biosynthesis of amino acids threonine, isoleucine and methionine.</text>
</comment>
<evidence type="ECO:0000256" key="1">
    <source>
        <dbReference type="ARBA" id="ARBA00003121"/>
    </source>
</evidence>
<evidence type="ECO:0000259" key="19">
    <source>
        <dbReference type="PROSITE" id="PS51671"/>
    </source>
</evidence>
<dbReference type="GO" id="GO:0005829">
    <property type="term" value="C:cytosol"/>
    <property type="evidence" value="ECO:0007669"/>
    <property type="project" value="TreeGrafter"/>
</dbReference>
<keyword evidence="10 17" id="KW-0418">Kinase</keyword>
<keyword evidence="7 17" id="KW-0808">Transferase</keyword>
<reference evidence="20 21" key="1">
    <citation type="submission" date="2016-11" db="EMBL/GenBank/DDBJ databases">
        <authorList>
            <person name="Jaros S."/>
            <person name="Januszkiewicz K."/>
            <person name="Wedrychowicz H."/>
        </authorList>
    </citation>
    <scope>NUCLEOTIDE SEQUENCE [LARGE SCALE GENOMIC DNA]</scope>
    <source>
        <strain evidence="20 21">DSM 17459</strain>
    </source>
</reference>
<dbReference type="NCBIfam" id="TIGR00656">
    <property type="entry name" value="asp_kin_monofn"/>
    <property type="match status" value="1"/>
</dbReference>
<dbReference type="GO" id="GO:0004072">
    <property type="term" value="F:aspartate kinase activity"/>
    <property type="evidence" value="ECO:0007669"/>
    <property type="project" value="UniProtKB-EC"/>
</dbReference>
<evidence type="ECO:0000256" key="13">
    <source>
        <dbReference type="ARBA" id="ARBA00023154"/>
    </source>
</evidence>
<dbReference type="PIRSF" id="PIRSF000726">
    <property type="entry name" value="Asp_kin"/>
    <property type="match status" value="1"/>
</dbReference>
<feature type="domain" description="ACT" evidence="19">
    <location>
        <begin position="262"/>
        <end position="333"/>
    </location>
</feature>
<dbReference type="GO" id="GO:0005524">
    <property type="term" value="F:ATP binding"/>
    <property type="evidence" value="ECO:0007669"/>
    <property type="project" value="UniProtKB-KW"/>
</dbReference>
<dbReference type="GO" id="GO:0019877">
    <property type="term" value="P:diaminopimelate biosynthetic process"/>
    <property type="evidence" value="ECO:0007669"/>
    <property type="project" value="UniProtKB-KW"/>
</dbReference>
<dbReference type="NCBIfam" id="NF005154">
    <property type="entry name" value="PRK06635.1-2"/>
    <property type="match status" value="1"/>
</dbReference>
<dbReference type="UniPathway" id="UPA00034">
    <property type="reaction ID" value="UER00015"/>
</dbReference>
<evidence type="ECO:0000256" key="8">
    <source>
        <dbReference type="ARBA" id="ARBA00022737"/>
    </source>
</evidence>
<comment type="catalytic activity">
    <reaction evidence="14 17">
        <text>L-aspartate + ATP = 4-phospho-L-aspartate + ADP</text>
        <dbReference type="Rhea" id="RHEA:23776"/>
        <dbReference type="ChEBI" id="CHEBI:29991"/>
        <dbReference type="ChEBI" id="CHEBI:30616"/>
        <dbReference type="ChEBI" id="CHEBI:57535"/>
        <dbReference type="ChEBI" id="CHEBI:456216"/>
        <dbReference type="EC" id="2.7.2.4"/>
    </reaction>
</comment>
<comment type="pathway">
    <text evidence="4 18">Amino-acid biosynthesis; L-threonine biosynthesis; L-threonine from L-aspartate: step 1/5.</text>
</comment>
<keyword evidence="11 16" id="KW-0067">ATP-binding</keyword>